<accession>A0A7X0JRW5</accession>
<dbReference type="PANTHER" id="PTHR43798:SF33">
    <property type="entry name" value="HYDROLASE, PUTATIVE (AFU_ORTHOLOGUE AFUA_2G14860)-RELATED"/>
    <property type="match status" value="1"/>
</dbReference>
<dbReference type="Pfam" id="PF00561">
    <property type="entry name" value="Abhydrolase_1"/>
    <property type="match status" value="1"/>
</dbReference>
<dbReference type="Proteomes" id="UP000528457">
    <property type="component" value="Unassembled WGS sequence"/>
</dbReference>
<protein>
    <submittedName>
        <fullName evidence="2">Pimeloyl-ACP methyl ester carboxylesterase</fullName>
    </submittedName>
</protein>
<dbReference type="PRINTS" id="PR00111">
    <property type="entry name" value="ABHYDROLASE"/>
</dbReference>
<comment type="caution">
    <text evidence="2">The sequence shown here is derived from an EMBL/GenBank/DDBJ whole genome shotgun (WGS) entry which is preliminary data.</text>
</comment>
<feature type="domain" description="AB hydrolase-1" evidence="1">
    <location>
        <begin position="67"/>
        <end position="297"/>
    </location>
</feature>
<dbReference type="PANTHER" id="PTHR43798">
    <property type="entry name" value="MONOACYLGLYCEROL LIPASE"/>
    <property type="match status" value="1"/>
</dbReference>
<evidence type="ECO:0000259" key="1">
    <source>
        <dbReference type="Pfam" id="PF00561"/>
    </source>
</evidence>
<gene>
    <name evidence="2" type="ORF">HNR48_001435</name>
</gene>
<evidence type="ECO:0000313" key="2">
    <source>
        <dbReference type="EMBL" id="MBB6521157.1"/>
    </source>
</evidence>
<keyword evidence="3" id="KW-1185">Reference proteome</keyword>
<organism evidence="2 3">
    <name type="scientific">Pseudoteredinibacter isoporae</name>
    <dbReference type="NCBI Taxonomy" id="570281"/>
    <lineage>
        <taxon>Bacteria</taxon>
        <taxon>Pseudomonadati</taxon>
        <taxon>Pseudomonadota</taxon>
        <taxon>Gammaproteobacteria</taxon>
        <taxon>Cellvibrionales</taxon>
        <taxon>Cellvibrionaceae</taxon>
        <taxon>Pseudoteredinibacter</taxon>
    </lineage>
</organism>
<name>A0A7X0JRW5_9GAMM</name>
<proteinExistence type="predicted"/>
<dbReference type="SUPFAM" id="SSF53474">
    <property type="entry name" value="alpha/beta-Hydrolases"/>
    <property type="match status" value="1"/>
</dbReference>
<dbReference type="GO" id="GO:0003824">
    <property type="term" value="F:catalytic activity"/>
    <property type="evidence" value="ECO:0007669"/>
    <property type="project" value="InterPro"/>
</dbReference>
<dbReference type="AlphaFoldDB" id="A0A7X0JRW5"/>
<dbReference type="PRINTS" id="PR00412">
    <property type="entry name" value="EPOXHYDRLASE"/>
</dbReference>
<dbReference type="InterPro" id="IPR029058">
    <property type="entry name" value="AB_hydrolase_fold"/>
</dbReference>
<dbReference type="InterPro" id="IPR000073">
    <property type="entry name" value="AB_hydrolase_1"/>
</dbReference>
<evidence type="ECO:0000313" key="3">
    <source>
        <dbReference type="Proteomes" id="UP000528457"/>
    </source>
</evidence>
<reference evidence="2 3" key="1">
    <citation type="submission" date="2020-08" db="EMBL/GenBank/DDBJ databases">
        <title>Genomic Encyclopedia of Type Strains, Phase IV (KMG-IV): sequencing the most valuable type-strain genomes for metagenomic binning, comparative biology and taxonomic classification.</title>
        <authorList>
            <person name="Goeker M."/>
        </authorList>
    </citation>
    <scope>NUCLEOTIDE SEQUENCE [LARGE SCALE GENOMIC DNA]</scope>
    <source>
        <strain evidence="2 3">DSM 22368</strain>
    </source>
</reference>
<dbReference type="InterPro" id="IPR000639">
    <property type="entry name" value="Epox_hydrolase-like"/>
</dbReference>
<dbReference type="EMBL" id="JACHHT010000001">
    <property type="protein sequence ID" value="MBB6521157.1"/>
    <property type="molecule type" value="Genomic_DNA"/>
</dbReference>
<dbReference type="GO" id="GO:0016020">
    <property type="term" value="C:membrane"/>
    <property type="evidence" value="ECO:0007669"/>
    <property type="project" value="TreeGrafter"/>
</dbReference>
<dbReference type="InParanoid" id="A0A7X0JRW5"/>
<dbReference type="Gene3D" id="3.40.50.1820">
    <property type="entry name" value="alpha/beta hydrolase"/>
    <property type="match status" value="1"/>
</dbReference>
<dbReference type="FunCoup" id="A0A7X0JRW5">
    <property type="interactions" value="500"/>
</dbReference>
<dbReference type="InterPro" id="IPR050266">
    <property type="entry name" value="AB_hydrolase_sf"/>
</dbReference>
<dbReference type="RefSeq" id="WP_166849278.1">
    <property type="nucleotide sequence ID" value="NZ_JAAONY010000001.1"/>
</dbReference>
<sequence>MRALLYFLVGLIALAIATYSALYFLSPSTLVEAGISHERKQAGLELKQITVADHDIHYLTGGPENAPVLLMLHGYAANKDNWVRFAAQFSDRYRVLIPDLPGFGDSSRLTEQSYDINSQVERLQAFVDALKLPRFHLLGNSMGGMLSAAYSLEHPDKVLSLGLLNSAGVKEPELSPRSKAWAEGRNILLLESSEDLDRLFALAFNHPPAMPQIAKNYVAQKALEQKDFNEKVARDLTKQPYELDDKLGQIHTPSLVIWGDSDRIIDVSSAQVFEQGLPESTTIIMEDTGHLPMLERPKKTAKHYQQFLRTVTGKE</sequence>